<evidence type="ECO:0000313" key="2">
    <source>
        <dbReference type="Proteomes" id="UP000294933"/>
    </source>
</evidence>
<sequence length="138" mass="15182">MCYIDGSIDQATSTCPMCKVFRPKADRCPHRTETCRNSSLHPRHDVVHFKNAEVQSFNGCGYCKWARTNPPPARAGYNNPGWPGCCRPPQPQEFALIPPADWYAVSLVHRVPIPPDVKALLDSLPPVKGGVTQSATPS</sequence>
<dbReference type="Proteomes" id="UP000294933">
    <property type="component" value="Unassembled WGS sequence"/>
</dbReference>
<name>A0A4R5XGF7_9AGAM</name>
<accession>A0A4R5XGF7</accession>
<dbReference type="EMBL" id="ML170156">
    <property type="protein sequence ID" value="TDL29715.1"/>
    <property type="molecule type" value="Genomic_DNA"/>
</dbReference>
<feature type="non-terminal residue" evidence="1">
    <location>
        <position position="138"/>
    </location>
</feature>
<dbReference type="VEuPathDB" id="FungiDB:BD410DRAFT_679112"/>
<keyword evidence="2" id="KW-1185">Reference proteome</keyword>
<dbReference type="OrthoDB" id="3217643at2759"/>
<reference evidence="1 2" key="1">
    <citation type="submission" date="2018-06" db="EMBL/GenBank/DDBJ databases">
        <title>A transcriptomic atlas of mushroom development highlights an independent origin of complex multicellularity.</title>
        <authorList>
            <consortium name="DOE Joint Genome Institute"/>
            <person name="Krizsan K."/>
            <person name="Almasi E."/>
            <person name="Merenyi Z."/>
            <person name="Sahu N."/>
            <person name="Viragh M."/>
            <person name="Koszo T."/>
            <person name="Mondo S."/>
            <person name="Kiss B."/>
            <person name="Balint B."/>
            <person name="Kues U."/>
            <person name="Barry K."/>
            <person name="Hegedus J.C."/>
            <person name="Henrissat B."/>
            <person name="Johnson J."/>
            <person name="Lipzen A."/>
            <person name="Ohm R."/>
            <person name="Nagy I."/>
            <person name="Pangilinan J."/>
            <person name="Yan J."/>
            <person name="Xiong Y."/>
            <person name="Grigoriev I.V."/>
            <person name="Hibbett D.S."/>
            <person name="Nagy L.G."/>
        </authorList>
    </citation>
    <scope>NUCLEOTIDE SEQUENCE [LARGE SCALE GENOMIC DNA]</scope>
    <source>
        <strain evidence="1 2">SZMC22713</strain>
    </source>
</reference>
<gene>
    <name evidence="1" type="ORF">BD410DRAFT_679112</name>
</gene>
<organism evidence="1 2">
    <name type="scientific">Rickenella mellea</name>
    <dbReference type="NCBI Taxonomy" id="50990"/>
    <lineage>
        <taxon>Eukaryota</taxon>
        <taxon>Fungi</taxon>
        <taxon>Dikarya</taxon>
        <taxon>Basidiomycota</taxon>
        <taxon>Agaricomycotina</taxon>
        <taxon>Agaricomycetes</taxon>
        <taxon>Hymenochaetales</taxon>
        <taxon>Rickenellaceae</taxon>
        <taxon>Rickenella</taxon>
    </lineage>
</organism>
<dbReference type="STRING" id="50990.A0A4R5XGF7"/>
<dbReference type="AlphaFoldDB" id="A0A4R5XGF7"/>
<proteinExistence type="predicted"/>
<evidence type="ECO:0000313" key="1">
    <source>
        <dbReference type="EMBL" id="TDL29715.1"/>
    </source>
</evidence>
<protein>
    <submittedName>
        <fullName evidence="1">Uncharacterized protein</fullName>
    </submittedName>
</protein>